<dbReference type="Pfam" id="PF00106">
    <property type="entry name" value="adh_short"/>
    <property type="match status" value="1"/>
</dbReference>
<proteinExistence type="predicted"/>
<dbReference type="InterPro" id="IPR002347">
    <property type="entry name" value="SDR_fam"/>
</dbReference>
<dbReference type="AlphaFoldDB" id="A0AAX0WU02"/>
<sequence length="233" mass="25260">MTRKVCVIVGVGPGNGAAFASRFSKEGYHLALLARTKTFTNELADKLGNAYAYECDVGNNDSVEKAFAQIKQDLGTIDVIVYNAGSGLWGNIEEIKPKDFEASWRVNALGLLLVSQCIIPSMKQKGRGKLIIIGATASKRGAIKTAAFAPAKAAQRSLAESMAKYLGPMGIHVALVIIDGIVDLPKAREYMPNKPDGFFVKSDDVADTVFWLTQQAPSTWSFEVEIRPFGEAW</sequence>
<dbReference type="EMBL" id="NBTX02000004">
    <property type="protein sequence ID" value="PNL61792.1"/>
    <property type="molecule type" value="Genomic_DNA"/>
</dbReference>
<gene>
    <name evidence="1" type="ORF">A6J39_011550</name>
</gene>
<reference evidence="1" key="1">
    <citation type="submission" date="2017-12" db="EMBL/GenBank/DDBJ databases">
        <title>FDA dAtabase for Regulatory Grade micrObial Sequences (FDA-ARGOS): Supporting development and validation of Infectious Disease Dx tests.</title>
        <authorList>
            <person name="Kerrigan L."/>
            <person name="Tallon L.J."/>
            <person name="Sadzewicz L."/>
            <person name="Sengamalay N."/>
            <person name="Ott S."/>
            <person name="Godinez A."/>
            <person name="Nagaraj S."/>
            <person name="Vavikolanu K."/>
            <person name="Vyas G."/>
            <person name="Nadendla S."/>
            <person name="Aluvathingal J."/>
            <person name="Sichtig H."/>
        </authorList>
    </citation>
    <scope>NUCLEOTIDE SEQUENCE [LARGE SCALE GENOMIC DNA]</scope>
    <source>
        <strain evidence="1">FDAARGOS_200</strain>
    </source>
</reference>
<dbReference type="RefSeq" id="WP_019232326.1">
    <property type="nucleotide sequence ID" value="NZ_CAAAHR010000004.1"/>
</dbReference>
<protein>
    <submittedName>
        <fullName evidence="1">SDR family oxidoreductase</fullName>
    </submittedName>
</protein>
<accession>A0AAX0WU02</accession>
<organism evidence="1 2">
    <name type="scientific">Legionella anisa</name>
    <dbReference type="NCBI Taxonomy" id="28082"/>
    <lineage>
        <taxon>Bacteria</taxon>
        <taxon>Pseudomonadati</taxon>
        <taxon>Pseudomonadota</taxon>
        <taxon>Gammaproteobacteria</taxon>
        <taxon>Legionellales</taxon>
        <taxon>Legionellaceae</taxon>
        <taxon>Legionella</taxon>
    </lineage>
</organism>
<dbReference type="Proteomes" id="UP000192511">
    <property type="component" value="Unassembled WGS sequence"/>
</dbReference>
<dbReference type="PRINTS" id="PR00081">
    <property type="entry name" value="GDHRDH"/>
</dbReference>
<keyword evidence="2" id="KW-1185">Reference proteome</keyword>
<dbReference type="PANTHER" id="PTHR43431:SF7">
    <property type="entry name" value="OXIDOREDUCTASE, SHORT CHAIN DEHYDROGENASE_REDUCTASE FAMILY (AFU_ORTHOLOGUE AFUA_5G14000)"/>
    <property type="match status" value="1"/>
</dbReference>
<dbReference type="GeneID" id="98065877"/>
<dbReference type="SUPFAM" id="SSF51735">
    <property type="entry name" value="NAD(P)-binding Rossmann-fold domains"/>
    <property type="match status" value="1"/>
</dbReference>
<dbReference type="Gene3D" id="3.40.50.720">
    <property type="entry name" value="NAD(P)-binding Rossmann-like Domain"/>
    <property type="match status" value="1"/>
</dbReference>
<name>A0AAX0WU02_9GAMM</name>
<evidence type="ECO:0000313" key="2">
    <source>
        <dbReference type="Proteomes" id="UP000192511"/>
    </source>
</evidence>
<evidence type="ECO:0000313" key="1">
    <source>
        <dbReference type="EMBL" id="PNL61792.1"/>
    </source>
</evidence>
<comment type="caution">
    <text evidence="1">The sequence shown here is derived from an EMBL/GenBank/DDBJ whole genome shotgun (WGS) entry which is preliminary data.</text>
</comment>
<dbReference type="InterPro" id="IPR036291">
    <property type="entry name" value="NAD(P)-bd_dom_sf"/>
</dbReference>
<dbReference type="PANTHER" id="PTHR43431">
    <property type="entry name" value="OXIDOREDUCTASE, SHORT CHAIN DEHYDROGENASE/REDUCTASE FAMILY (AFU_ORTHOLOGUE AFUA_5G14000)"/>
    <property type="match status" value="1"/>
</dbReference>